<dbReference type="Pfam" id="PF14023">
    <property type="entry name" value="Bestrophin-like"/>
    <property type="match status" value="1"/>
</dbReference>
<dbReference type="AlphaFoldDB" id="A0A0E3ZRK8"/>
<protein>
    <recommendedName>
        <fullName evidence="4">DUF4239 domain-containing protein</fullName>
    </recommendedName>
</protein>
<dbReference type="InterPro" id="IPR025333">
    <property type="entry name" value="DUF4239"/>
</dbReference>
<gene>
    <name evidence="2" type="ORF">SD10_01040</name>
</gene>
<keyword evidence="1" id="KW-0812">Transmembrane</keyword>
<dbReference type="KEGG" id="srd:SD10_01040"/>
<keyword evidence="1" id="KW-1133">Transmembrane helix</keyword>
<feature type="transmembrane region" description="Helical" evidence="1">
    <location>
        <begin position="12"/>
        <end position="31"/>
    </location>
</feature>
<keyword evidence="1" id="KW-0472">Membrane</keyword>
<feature type="transmembrane region" description="Helical" evidence="1">
    <location>
        <begin position="187"/>
        <end position="208"/>
    </location>
</feature>
<proteinExistence type="predicted"/>
<organism evidence="2 3">
    <name type="scientific">Spirosoma radiotolerans</name>
    <dbReference type="NCBI Taxonomy" id="1379870"/>
    <lineage>
        <taxon>Bacteria</taxon>
        <taxon>Pseudomonadati</taxon>
        <taxon>Bacteroidota</taxon>
        <taxon>Cytophagia</taxon>
        <taxon>Cytophagales</taxon>
        <taxon>Cytophagaceae</taxon>
        <taxon>Spirosoma</taxon>
    </lineage>
</organism>
<sequence length="267" mass="30324">MDWIYELPNWLFFLFCTGISVSFATLGLLATRPWVRRHADQHDQQNDLVSYFLGASGVIYGIALGLVAAGVWTNFQTLSGEVDDEAGITAAIYQDVSSYPMPNRQLLQQHLRAYVQAIIKQDWPQLRQGNTPQASTRILYQFKRELFNFVPTDAGLRLIHEQALEQYNELAKVRRDRLQGSTSSLPAVLWWIIILGSFINIIITWFFVSDHVGYHLGLTILLALLLGSLLFLTAAMDNPFRGDFSIDAESFKQVLSQMPDEKLRSPQ</sequence>
<reference evidence="2 3" key="1">
    <citation type="journal article" date="2014" name="Curr. Microbiol.">
        <title>Spirosoma radiotolerans sp. nov., a gamma-radiation-resistant bacterium isolated from gamma ray-irradiated soil.</title>
        <authorList>
            <person name="Lee J.J."/>
            <person name="Srinivasan S."/>
            <person name="Lim S."/>
            <person name="Joe M."/>
            <person name="Im S."/>
            <person name="Bae S.I."/>
            <person name="Park K.R."/>
            <person name="Han J.H."/>
            <person name="Park S.H."/>
            <person name="Joo B.M."/>
            <person name="Park S.J."/>
            <person name="Kim M.K."/>
        </authorList>
    </citation>
    <scope>NUCLEOTIDE SEQUENCE [LARGE SCALE GENOMIC DNA]</scope>
    <source>
        <strain evidence="2 3">DG5A</strain>
    </source>
</reference>
<evidence type="ECO:0000313" key="2">
    <source>
        <dbReference type="EMBL" id="AKD53694.1"/>
    </source>
</evidence>
<dbReference type="STRING" id="1379870.SD10_01040"/>
<evidence type="ECO:0000313" key="3">
    <source>
        <dbReference type="Proteomes" id="UP000033054"/>
    </source>
</evidence>
<dbReference type="RefSeq" id="WP_046375281.1">
    <property type="nucleotide sequence ID" value="NZ_CP010429.1"/>
</dbReference>
<keyword evidence="3" id="KW-1185">Reference proteome</keyword>
<feature type="transmembrane region" description="Helical" evidence="1">
    <location>
        <begin position="51"/>
        <end position="72"/>
    </location>
</feature>
<dbReference type="PATRIC" id="fig|1379870.5.peg.227"/>
<dbReference type="Proteomes" id="UP000033054">
    <property type="component" value="Chromosome"/>
</dbReference>
<dbReference type="OrthoDB" id="9776669at2"/>
<evidence type="ECO:0008006" key="4">
    <source>
        <dbReference type="Google" id="ProtNLM"/>
    </source>
</evidence>
<accession>A0A0E3ZRK8</accession>
<feature type="transmembrane region" description="Helical" evidence="1">
    <location>
        <begin position="214"/>
        <end position="235"/>
    </location>
</feature>
<evidence type="ECO:0000256" key="1">
    <source>
        <dbReference type="SAM" id="Phobius"/>
    </source>
</evidence>
<dbReference type="HOGENOM" id="CLU_090342_3_0_10"/>
<name>A0A0E3ZRK8_9BACT</name>
<dbReference type="EMBL" id="CP010429">
    <property type="protein sequence ID" value="AKD53694.1"/>
    <property type="molecule type" value="Genomic_DNA"/>
</dbReference>